<keyword evidence="2" id="KW-0472">Membrane</keyword>
<keyword evidence="2" id="KW-1133">Transmembrane helix</keyword>
<dbReference type="EMBL" id="CP011112">
    <property type="protein sequence ID" value="AKU14808.1"/>
    <property type="molecule type" value="Genomic_DNA"/>
</dbReference>
<feature type="compositionally biased region" description="Polar residues" evidence="1">
    <location>
        <begin position="385"/>
        <end position="397"/>
    </location>
</feature>
<dbReference type="Gene3D" id="3.30.200.20">
    <property type="entry name" value="Phosphorylase Kinase, domain 1"/>
    <property type="match status" value="1"/>
</dbReference>
<gene>
    <name evidence="4" type="ORF">VV02_01220</name>
</gene>
<dbReference type="PROSITE" id="PS50011">
    <property type="entry name" value="PROTEIN_KINASE_DOM"/>
    <property type="match status" value="1"/>
</dbReference>
<feature type="region of interest" description="Disordered" evidence="1">
    <location>
        <begin position="356"/>
        <end position="405"/>
    </location>
</feature>
<proteinExistence type="predicted"/>
<accession>A0A0K1JDZ0</accession>
<dbReference type="PANTHER" id="PTHR24361:SF785">
    <property type="entry name" value="DUAL SPECIFICITY MITOGEN-ACTIVATED PROTEIN KINASE KINASE 1"/>
    <property type="match status" value="1"/>
</dbReference>
<reference evidence="4 5" key="1">
    <citation type="submission" date="2015-03" db="EMBL/GenBank/DDBJ databases">
        <title>Luteipulveratus halotolerans sp. nov., a novel actinobacterium (Dermacoccaceae) from Sarawak, Malaysia.</title>
        <authorList>
            <person name="Juboi H."/>
            <person name="Basik A."/>
            <person name="Shamsul S.S."/>
            <person name="Arnold P."/>
            <person name="Schmitt E.K."/>
            <person name="Sanglier J.-J."/>
            <person name="Yeo T."/>
        </authorList>
    </citation>
    <scope>NUCLEOTIDE SEQUENCE [LARGE SCALE GENOMIC DNA]</scope>
    <source>
        <strain evidence="4 5">MN07-A0370</strain>
    </source>
</reference>
<dbReference type="PANTHER" id="PTHR24361">
    <property type="entry name" value="MITOGEN-ACTIVATED KINASE KINASE KINASE"/>
    <property type="match status" value="1"/>
</dbReference>
<organism evidence="4 5">
    <name type="scientific">Luteipulveratus mongoliensis</name>
    <dbReference type="NCBI Taxonomy" id="571913"/>
    <lineage>
        <taxon>Bacteria</taxon>
        <taxon>Bacillati</taxon>
        <taxon>Actinomycetota</taxon>
        <taxon>Actinomycetes</taxon>
        <taxon>Micrococcales</taxon>
        <taxon>Dermacoccaceae</taxon>
        <taxon>Luteipulveratus</taxon>
    </lineage>
</organism>
<evidence type="ECO:0000313" key="5">
    <source>
        <dbReference type="Proteomes" id="UP000066480"/>
    </source>
</evidence>
<dbReference type="STRING" id="571913.VV02_01220"/>
<feature type="domain" description="Protein kinase" evidence="3">
    <location>
        <begin position="14"/>
        <end position="273"/>
    </location>
</feature>
<feature type="compositionally biased region" description="Low complexity" evidence="1">
    <location>
        <begin position="356"/>
        <end position="379"/>
    </location>
</feature>
<dbReference type="Gene3D" id="1.10.510.10">
    <property type="entry name" value="Transferase(Phosphotransferase) domain 1"/>
    <property type="match status" value="1"/>
</dbReference>
<dbReference type="SUPFAM" id="SSF56112">
    <property type="entry name" value="Protein kinase-like (PK-like)"/>
    <property type="match status" value="1"/>
</dbReference>
<dbReference type="KEGG" id="lmoi:VV02_01220"/>
<dbReference type="AlphaFoldDB" id="A0A0K1JDZ0"/>
<keyword evidence="2" id="KW-0812">Transmembrane</keyword>
<dbReference type="Proteomes" id="UP000066480">
    <property type="component" value="Chromosome"/>
</dbReference>
<dbReference type="CDD" id="cd14014">
    <property type="entry name" value="STKc_PknB_like"/>
    <property type="match status" value="1"/>
</dbReference>
<dbReference type="GO" id="GO:0005737">
    <property type="term" value="C:cytoplasm"/>
    <property type="evidence" value="ECO:0007669"/>
    <property type="project" value="TreeGrafter"/>
</dbReference>
<feature type="region of interest" description="Disordered" evidence="1">
    <location>
        <begin position="280"/>
        <end position="322"/>
    </location>
</feature>
<dbReference type="Pfam" id="PF00069">
    <property type="entry name" value="Pkinase"/>
    <property type="match status" value="1"/>
</dbReference>
<protein>
    <recommendedName>
        <fullName evidence="3">Protein kinase domain-containing protein</fullName>
    </recommendedName>
</protein>
<dbReference type="InterPro" id="IPR008266">
    <property type="entry name" value="Tyr_kinase_AS"/>
</dbReference>
<dbReference type="InterPro" id="IPR000719">
    <property type="entry name" value="Prot_kinase_dom"/>
</dbReference>
<dbReference type="RefSeq" id="WP_052589348.1">
    <property type="nucleotide sequence ID" value="NZ_CP011112.1"/>
</dbReference>
<keyword evidence="5" id="KW-1185">Reference proteome</keyword>
<feature type="transmembrane region" description="Helical" evidence="2">
    <location>
        <begin position="327"/>
        <end position="350"/>
    </location>
</feature>
<evidence type="ECO:0000256" key="2">
    <source>
        <dbReference type="SAM" id="Phobius"/>
    </source>
</evidence>
<evidence type="ECO:0000313" key="4">
    <source>
        <dbReference type="EMBL" id="AKU14808.1"/>
    </source>
</evidence>
<dbReference type="InterPro" id="IPR053235">
    <property type="entry name" value="Ser_Thr_kinase"/>
</dbReference>
<dbReference type="InterPro" id="IPR011009">
    <property type="entry name" value="Kinase-like_dom_sf"/>
</dbReference>
<sequence>MSGSSAGRVIDERFELITPLGSGGTGRVWRARDLALHREVALREVRPPDLTSAESDPQAAAQLTGRVLREARSLARLTHPNLVTIYQIVDSPQLAHPWLVMELVSGGSLSGRLTSGPITPFEAATIGRGVLSALRAAHTAGILHRDITPANVLLRTDGSPVLTGFSVAALPETTGLIAADDVMGSPEYIAPERLRGQERLVTSDFWSLAMTLYVAVEGHHPLRRQTTTATLAAVLEAPIPPPAHARDLSSFLAAALVRDPAARPAVEQLDGLLTWAIDGSTAPRSAGADSPPTERDLPVATAPPAVVLRSTTRKAAAARARRRRNMVLGGSSIAATLVAALALAVVPGLLDDGPATSADDAPATSAGADPATTAGAGPARAPQPSGITSSPTATEQPVTVAPSPLSAQAPDQLFAPAGVRSMIATIKPKIGTKVKRLMLYDQYASIEAPVRGNAKLYDRYDYRDGAATKSIASGSTDSDDRTIDLSTVNWDALPGLLKTAQAGLGLRSVTSSYVVVDFGLIDHVPSLMVYANDDHGSVSLRAGLNGKVTRTYPRT</sequence>
<dbReference type="GO" id="GO:0004674">
    <property type="term" value="F:protein serine/threonine kinase activity"/>
    <property type="evidence" value="ECO:0007669"/>
    <property type="project" value="TreeGrafter"/>
</dbReference>
<dbReference type="GO" id="GO:0005524">
    <property type="term" value="F:ATP binding"/>
    <property type="evidence" value="ECO:0007669"/>
    <property type="project" value="InterPro"/>
</dbReference>
<dbReference type="PROSITE" id="PS00109">
    <property type="entry name" value="PROTEIN_KINASE_TYR"/>
    <property type="match status" value="1"/>
</dbReference>
<evidence type="ECO:0000256" key="1">
    <source>
        <dbReference type="SAM" id="MobiDB-lite"/>
    </source>
</evidence>
<evidence type="ECO:0000259" key="3">
    <source>
        <dbReference type="PROSITE" id="PS50011"/>
    </source>
</evidence>
<dbReference type="PATRIC" id="fig|571913.6.peg.251"/>
<name>A0A0K1JDZ0_9MICO</name>